<feature type="domain" description="Acyl-CoA oxidase/dehydrogenase middle" evidence="8">
    <location>
        <begin position="124"/>
        <end position="218"/>
    </location>
</feature>
<evidence type="ECO:0000256" key="2">
    <source>
        <dbReference type="ARBA" id="ARBA00009347"/>
    </source>
</evidence>
<protein>
    <submittedName>
        <fullName evidence="10">Putative acyl-CoA dehydrogenase fadE25</fullName>
        <ecNumber evidence="10">1.3.99.-</ecNumber>
    </submittedName>
</protein>
<feature type="domain" description="Acyl-CoA dehydrogenase/oxidase C-terminal" evidence="7">
    <location>
        <begin position="231"/>
        <end position="373"/>
    </location>
</feature>
<dbReference type="PIRSF" id="PIRSF016578">
    <property type="entry name" value="HsaA"/>
    <property type="match status" value="1"/>
</dbReference>
<dbReference type="Gene3D" id="1.10.540.10">
    <property type="entry name" value="Acyl-CoA dehydrogenase/oxidase, N-terminal domain"/>
    <property type="match status" value="1"/>
</dbReference>
<name>A0A4Y7RK52_9FIRM</name>
<dbReference type="Pfam" id="PF00441">
    <property type="entry name" value="Acyl-CoA_dh_1"/>
    <property type="match status" value="1"/>
</dbReference>
<proteinExistence type="inferred from homology"/>
<dbReference type="OrthoDB" id="9802447at2"/>
<comment type="cofactor">
    <cofactor evidence="1 6">
        <name>FAD</name>
        <dbReference type="ChEBI" id="CHEBI:57692"/>
    </cofactor>
</comment>
<dbReference type="Pfam" id="PF02770">
    <property type="entry name" value="Acyl-CoA_dh_M"/>
    <property type="match status" value="1"/>
</dbReference>
<evidence type="ECO:0000259" key="9">
    <source>
        <dbReference type="Pfam" id="PF02771"/>
    </source>
</evidence>
<dbReference type="InterPro" id="IPR006089">
    <property type="entry name" value="Acyl-CoA_DH_CS"/>
</dbReference>
<dbReference type="EMBL" id="QFFZ01000059">
    <property type="protein sequence ID" value="TEB09109.1"/>
    <property type="molecule type" value="Genomic_DNA"/>
</dbReference>
<comment type="similarity">
    <text evidence="2 6">Belongs to the acyl-CoA dehydrogenase family.</text>
</comment>
<evidence type="ECO:0000256" key="6">
    <source>
        <dbReference type="RuleBase" id="RU362125"/>
    </source>
</evidence>
<organism evidence="10 11">
    <name type="scientific">Pelotomaculum propionicicum</name>
    <dbReference type="NCBI Taxonomy" id="258475"/>
    <lineage>
        <taxon>Bacteria</taxon>
        <taxon>Bacillati</taxon>
        <taxon>Bacillota</taxon>
        <taxon>Clostridia</taxon>
        <taxon>Eubacteriales</taxon>
        <taxon>Desulfotomaculaceae</taxon>
        <taxon>Pelotomaculum</taxon>
    </lineage>
</organism>
<evidence type="ECO:0000259" key="8">
    <source>
        <dbReference type="Pfam" id="PF02770"/>
    </source>
</evidence>
<dbReference type="InterPro" id="IPR037069">
    <property type="entry name" value="AcylCoA_DH/ox_N_sf"/>
</dbReference>
<dbReference type="PROSITE" id="PS00072">
    <property type="entry name" value="ACYL_COA_DH_1"/>
    <property type="match status" value="1"/>
</dbReference>
<evidence type="ECO:0000256" key="1">
    <source>
        <dbReference type="ARBA" id="ARBA00001974"/>
    </source>
</evidence>
<comment type="caution">
    <text evidence="10">The sequence shown here is derived from an EMBL/GenBank/DDBJ whole genome shotgun (WGS) entry which is preliminary data.</text>
</comment>
<keyword evidence="5 6" id="KW-0560">Oxidoreductase</keyword>
<gene>
    <name evidence="10" type="ORF">Pmgp_03391</name>
</gene>
<evidence type="ECO:0000259" key="7">
    <source>
        <dbReference type="Pfam" id="PF00441"/>
    </source>
</evidence>
<dbReference type="InterPro" id="IPR009075">
    <property type="entry name" value="AcylCo_DH/oxidase_C"/>
</dbReference>
<dbReference type="InterPro" id="IPR046373">
    <property type="entry name" value="Acyl-CoA_Oxase/DH_mid-dom_sf"/>
</dbReference>
<evidence type="ECO:0000256" key="4">
    <source>
        <dbReference type="ARBA" id="ARBA00022827"/>
    </source>
</evidence>
<dbReference type="RefSeq" id="WP_134215496.1">
    <property type="nucleotide sequence ID" value="NZ_QFFZ01000059.1"/>
</dbReference>
<dbReference type="Gene3D" id="2.40.110.10">
    <property type="entry name" value="Butyryl-CoA Dehydrogenase, subunit A, domain 2"/>
    <property type="match status" value="1"/>
</dbReference>
<evidence type="ECO:0000313" key="11">
    <source>
        <dbReference type="Proteomes" id="UP000297597"/>
    </source>
</evidence>
<dbReference type="Pfam" id="PF02771">
    <property type="entry name" value="Acyl-CoA_dh_N"/>
    <property type="match status" value="1"/>
</dbReference>
<keyword evidence="3 6" id="KW-0285">Flavoprotein</keyword>
<reference evidence="10 11" key="1">
    <citation type="journal article" date="2018" name="Environ. Microbiol.">
        <title>Novel energy conservation strategies and behaviour of Pelotomaculum schinkii driving syntrophic propionate catabolism.</title>
        <authorList>
            <person name="Hidalgo-Ahumada C.A.P."/>
            <person name="Nobu M.K."/>
            <person name="Narihiro T."/>
            <person name="Tamaki H."/>
            <person name="Liu W.T."/>
            <person name="Kamagata Y."/>
            <person name="Stams A.J.M."/>
            <person name="Imachi H."/>
            <person name="Sousa D.Z."/>
        </authorList>
    </citation>
    <scope>NUCLEOTIDE SEQUENCE [LARGE SCALE GENOMIC DNA]</scope>
    <source>
        <strain evidence="10 11">MGP</strain>
    </source>
</reference>
<dbReference type="SUPFAM" id="SSF56645">
    <property type="entry name" value="Acyl-CoA dehydrogenase NM domain-like"/>
    <property type="match status" value="1"/>
</dbReference>
<dbReference type="PROSITE" id="PS00073">
    <property type="entry name" value="ACYL_COA_DH_2"/>
    <property type="match status" value="1"/>
</dbReference>
<keyword evidence="4 6" id="KW-0274">FAD</keyword>
<dbReference type="GO" id="GO:0050660">
    <property type="term" value="F:flavin adenine dinucleotide binding"/>
    <property type="evidence" value="ECO:0007669"/>
    <property type="project" value="InterPro"/>
</dbReference>
<dbReference type="SUPFAM" id="SSF47203">
    <property type="entry name" value="Acyl-CoA dehydrogenase C-terminal domain-like"/>
    <property type="match status" value="1"/>
</dbReference>
<dbReference type="InterPro" id="IPR013786">
    <property type="entry name" value="AcylCoA_DH/ox_N"/>
</dbReference>
<evidence type="ECO:0000256" key="5">
    <source>
        <dbReference type="ARBA" id="ARBA00023002"/>
    </source>
</evidence>
<dbReference type="Proteomes" id="UP000297597">
    <property type="component" value="Unassembled WGS sequence"/>
</dbReference>
<feature type="domain" description="Acyl-CoA dehydrogenase/oxidase N-terminal" evidence="9">
    <location>
        <begin position="8"/>
        <end position="97"/>
    </location>
</feature>
<dbReference type="AlphaFoldDB" id="A0A4Y7RK52"/>
<dbReference type="FunFam" id="2.40.110.10:FF:000001">
    <property type="entry name" value="Acyl-CoA dehydrogenase, mitochondrial"/>
    <property type="match status" value="1"/>
</dbReference>
<dbReference type="PANTHER" id="PTHR43884">
    <property type="entry name" value="ACYL-COA DEHYDROGENASE"/>
    <property type="match status" value="1"/>
</dbReference>
<dbReference type="Gene3D" id="1.20.140.10">
    <property type="entry name" value="Butyryl-CoA Dehydrogenase, subunit A, domain 3"/>
    <property type="match status" value="1"/>
</dbReference>
<evidence type="ECO:0000313" key="10">
    <source>
        <dbReference type="EMBL" id="TEB09109.1"/>
    </source>
</evidence>
<sequence>MANYLLINDEQADLLNSIKEILHKELAPYVKEYDQKGEFPMHVLKKLNEAGFHSLNLPTRYGGLGIDKVTECLVMEEFAKVDAGFAFSYLTSGILFGFYEYNPDVSEELRAYAADRLINGDITAFALTESDAGSDAAAIKTTAKKVGDEYILNGTKCFITNGGIADFYTVAAVTDKTKGTNGISLFLVEKDRGVQCGKEEEKMGLRLSNTVELIFDDVKIPAANLLGRENYGFKYVMHEMNLARPVNMAFAVGIAQAALDYAVKYAKERVTFDKPIIQHQGVGFMLADMEMLTQAARSMVLYAAMAIDKGLPLGTLSSTTKTFASEACMKVTTDAVQVLGGYGYMKDYPVEKLMRDAKIFSIFEGTNQIQRMVTSNILARSK</sequence>
<dbReference type="InterPro" id="IPR009100">
    <property type="entry name" value="AcylCoA_DH/oxidase_NM_dom_sf"/>
</dbReference>
<dbReference type="PANTHER" id="PTHR43884:SF12">
    <property type="entry name" value="ISOVALERYL-COA DEHYDROGENASE, MITOCHONDRIAL-RELATED"/>
    <property type="match status" value="1"/>
</dbReference>
<dbReference type="InterPro" id="IPR006091">
    <property type="entry name" value="Acyl-CoA_Oxase/DH_mid-dom"/>
</dbReference>
<dbReference type="InterPro" id="IPR036250">
    <property type="entry name" value="AcylCo_DH-like_C"/>
</dbReference>
<dbReference type="EC" id="1.3.99.-" evidence="10"/>
<evidence type="ECO:0000256" key="3">
    <source>
        <dbReference type="ARBA" id="ARBA00022630"/>
    </source>
</evidence>
<dbReference type="GO" id="GO:0003995">
    <property type="term" value="F:acyl-CoA dehydrogenase activity"/>
    <property type="evidence" value="ECO:0007669"/>
    <property type="project" value="InterPro"/>
</dbReference>
<accession>A0A4Y7RK52</accession>
<keyword evidence="11" id="KW-1185">Reference proteome</keyword>
<dbReference type="FunFam" id="1.20.140.10:FF:000004">
    <property type="entry name" value="Acyl-CoA dehydrogenase FadE25"/>
    <property type="match status" value="1"/>
</dbReference>